<protein>
    <submittedName>
        <fullName evidence="2">Cyanate permease</fullName>
    </submittedName>
</protein>
<dbReference type="PANTHER" id="PTHR23523:SF1">
    <property type="entry name" value="CYANATE TRANSPORT PROTEIN CYNX"/>
    <property type="match status" value="1"/>
</dbReference>
<dbReference type="PANTHER" id="PTHR23523">
    <property type="match status" value="1"/>
</dbReference>
<comment type="caution">
    <text evidence="2">The sequence shown here is derived from an EMBL/GenBank/DDBJ whole genome shotgun (WGS) entry which is preliminary data.</text>
</comment>
<feature type="transmembrane region" description="Helical" evidence="1">
    <location>
        <begin position="83"/>
        <end position="101"/>
    </location>
</feature>
<feature type="transmembrane region" description="Helical" evidence="1">
    <location>
        <begin position="49"/>
        <end position="71"/>
    </location>
</feature>
<evidence type="ECO:0000313" key="3">
    <source>
        <dbReference type="Proteomes" id="UP000556201"/>
    </source>
</evidence>
<reference evidence="2 3" key="1">
    <citation type="submission" date="2020-08" db="EMBL/GenBank/DDBJ databases">
        <title>Functional genomics of gut bacteria from endangered species of beetles.</title>
        <authorList>
            <person name="Carlos-Shanley C."/>
        </authorList>
    </citation>
    <scope>NUCLEOTIDE SEQUENCE [LARGE SCALE GENOMIC DNA]</scope>
    <source>
        <strain evidence="2 3">S00192</strain>
    </source>
</reference>
<dbReference type="InterPro" id="IPR036259">
    <property type="entry name" value="MFS_trans_sf"/>
</dbReference>
<sequence length="119" mass="12064">MTARSDATPARGASLLLLAAIVALALNLRPAMAAVGPLLDLIEGATGMGSTAASLLTTLPVLMIGLGALSIRPLRRRLGERRGILLGALLIGGACLLRVVLTGATGLMPAQWSSVWASP</sequence>
<accession>A0A7W9FRF1</accession>
<keyword evidence="1" id="KW-1133">Transmembrane helix</keyword>
<dbReference type="RefSeq" id="WP_221414877.1">
    <property type="nucleotide sequence ID" value="NZ_JACHLJ010000001.1"/>
</dbReference>
<keyword evidence="1" id="KW-0472">Membrane</keyword>
<evidence type="ECO:0000256" key="1">
    <source>
        <dbReference type="SAM" id="Phobius"/>
    </source>
</evidence>
<dbReference type="Proteomes" id="UP000556201">
    <property type="component" value="Unassembled WGS sequence"/>
</dbReference>
<evidence type="ECO:0000313" key="2">
    <source>
        <dbReference type="EMBL" id="MBB5770214.1"/>
    </source>
</evidence>
<dbReference type="SUPFAM" id="SSF103473">
    <property type="entry name" value="MFS general substrate transporter"/>
    <property type="match status" value="1"/>
</dbReference>
<dbReference type="EMBL" id="JACHLJ010000001">
    <property type="protein sequence ID" value="MBB5770214.1"/>
    <property type="molecule type" value="Genomic_DNA"/>
</dbReference>
<dbReference type="AlphaFoldDB" id="A0A7W9FRF1"/>
<name>A0A7W9FRF1_BREVE</name>
<dbReference type="InterPro" id="IPR052524">
    <property type="entry name" value="MFS_Cyanate_Porter"/>
</dbReference>
<proteinExistence type="predicted"/>
<gene>
    <name evidence="2" type="ORF">HNP47_000183</name>
</gene>
<organism evidence="2 3">
    <name type="scientific">Brevundimonas vesicularis</name>
    <name type="common">Pseudomonas vesicularis</name>
    <dbReference type="NCBI Taxonomy" id="41276"/>
    <lineage>
        <taxon>Bacteria</taxon>
        <taxon>Pseudomonadati</taxon>
        <taxon>Pseudomonadota</taxon>
        <taxon>Alphaproteobacteria</taxon>
        <taxon>Caulobacterales</taxon>
        <taxon>Caulobacteraceae</taxon>
        <taxon>Brevundimonas</taxon>
    </lineage>
</organism>
<keyword evidence="1" id="KW-0812">Transmembrane</keyword>